<dbReference type="GeneID" id="63808969"/>
<organism evidence="2 3">
    <name type="scientific">Linderina pennispora</name>
    <dbReference type="NCBI Taxonomy" id="61395"/>
    <lineage>
        <taxon>Eukaryota</taxon>
        <taxon>Fungi</taxon>
        <taxon>Fungi incertae sedis</taxon>
        <taxon>Zoopagomycota</taxon>
        <taxon>Kickxellomycotina</taxon>
        <taxon>Kickxellomycetes</taxon>
        <taxon>Kickxellales</taxon>
        <taxon>Kickxellaceae</taxon>
        <taxon>Linderina</taxon>
    </lineage>
</organism>
<comment type="caution">
    <text evidence="2">The sequence shown here is derived from an EMBL/GenBank/DDBJ whole genome shotgun (WGS) entry which is preliminary data.</text>
</comment>
<dbReference type="EMBL" id="MCFD01000026">
    <property type="protein sequence ID" value="ORX65560.1"/>
    <property type="molecule type" value="Genomic_DNA"/>
</dbReference>
<dbReference type="Gene3D" id="2.40.50.40">
    <property type="match status" value="1"/>
</dbReference>
<dbReference type="PROSITE" id="PS50013">
    <property type="entry name" value="CHROMO_2"/>
    <property type="match status" value="1"/>
</dbReference>
<dbReference type="InterPro" id="IPR016197">
    <property type="entry name" value="Chromo-like_dom_sf"/>
</dbReference>
<dbReference type="Proteomes" id="UP000193922">
    <property type="component" value="Unassembled WGS sequence"/>
</dbReference>
<proteinExistence type="predicted"/>
<reference evidence="2 3" key="1">
    <citation type="submission" date="2016-07" db="EMBL/GenBank/DDBJ databases">
        <title>Pervasive Adenine N6-methylation of Active Genes in Fungi.</title>
        <authorList>
            <consortium name="DOE Joint Genome Institute"/>
            <person name="Mondo S.J."/>
            <person name="Dannebaum R.O."/>
            <person name="Kuo R.C."/>
            <person name="Labutti K."/>
            <person name="Haridas S."/>
            <person name="Kuo A."/>
            <person name="Salamov A."/>
            <person name="Ahrendt S.R."/>
            <person name="Lipzen A."/>
            <person name="Sullivan W."/>
            <person name="Andreopoulos W.B."/>
            <person name="Clum A."/>
            <person name="Lindquist E."/>
            <person name="Daum C."/>
            <person name="Ramamoorthy G.K."/>
            <person name="Gryganskyi A."/>
            <person name="Culley D."/>
            <person name="Magnuson J.K."/>
            <person name="James T.Y."/>
            <person name="O'Malley M.A."/>
            <person name="Stajich J.E."/>
            <person name="Spatafora J.W."/>
            <person name="Visel A."/>
            <person name="Grigoriev I.V."/>
        </authorList>
    </citation>
    <scope>NUCLEOTIDE SEQUENCE [LARGE SCALE GENOMIC DNA]</scope>
    <source>
        <strain evidence="2 3">ATCC 12442</strain>
    </source>
</reference>
<feature type="domain" description="Chromo" evidence="1">
    <location>
        <begin position="10"/>
        <end position="60"/>
    </location>
</feature>
<dbReference type="OrthoDB" id="5857104at2759"/>
<evidence type="ECO:0000259" key="1">
    <source>
        <dbReference type="PROSITE" id="PS50013"/>
    </source>
</evidence>
<evidence type="ECO:0000313" key="3">
    <source>
        <dbReference type="Proteomes" id="UP000193922"/>
    </source>
</evidence>
<evidence type="ECO:0000313" key="2">
    <source>
        <dbReference type="EMBL" id="ORX65560.1"/>
    </source>
</evidence>
<dbReference type="SMART" id="SM00298">
    <property type="entry name" value="CHROMO"/>
    <property type="match status" value="1"/>
</dbReference>
<dbReference type="RefSeq" id="XP_040739709.1">
    <property type="nucleotide sequence ID" value="XM_040892321.1"/>
</dbReference>
<name>A0A1Y1VWA2_9FUNG</name>
<dbReference type="SUPFAM" id="SSF54160">
    <property type="entry name" value="Chromo domain-like"/>
    <property type="match status" value="1"/>
</dbReference>
<accession>A0A1Y1VWA2</accession>
<keyword evidence="3" id="KW-1185">Reference proteome</keyword>
<sequence length="155" mass="17345">MARKRDADEYEVERIVGRRISLQRGVEYLVFWKGYRIVDASWIDAKETLNCKEEVENFEKCSDMCQGIGLPRPISVDRFENRGIASIVDEALDAFANNLSVFGAQDVDAENGKNTSQANALNKRGTKSMNRIRRGVWGPLMDGAGSIVHPGRLPV</sequence>
<protein>
    <recommendedName>
        <fullName evidence="1">Chromo domain-containing protein</fullName>
    </recommendedName>
</protein>
<dbReference type="AlphaFoldDB" id="A0A1Y1VWA2"/>
<dbReference type="CDD" id="cd00024">
    <property type="entry name" value="CD_CSD"/>
    <property type="match status" value="1"/>
</dbReference>
<dbReference type="InterPro" id="IPR023780">
    <property type="entry name" value="Chromo_domain"/>
</dbReference>
<dbReference type="InterPro" id="IPR000953">
    <property type="entry name" value="Chromo/chromo_shadow_dom"/>
</dbReference>
<gene>
    <name evidence="2" type="ORF">DL89DRAFT_99523</name>
</gene>
<dbReference type="Pfam" id="PF00385">
    <property type="entry name" value="Chromo"/>
    <property type="match status" value="1"/>
</dbReference>